<feature type="domain" description="PH" evidence="2">
    <location>
        <begin position="11"/>
        <end position="123"/>
    </location>
</feature>
<dbReference type="Pfam" id="PF15410">
    <property type="entry name" value="PH_9"/>
    <property type="match status" value="1"/>
</dbReference>
<evidence type="ECO:0000259" key="2">
    <source>
        <dbReference type="PROSITE" id="PS50003"/>
    </source>
</evidence>
<gene>
    <name evidence="3" type="ORF">Fcan01_06255</name>
</gene>
<sequence>MNIKRPGPSEDGVIEGSLIRKHEWESTTKKASNRSWSAVYTVLKGGSLLFYKDQKNFKTQPDAYFRGENPVDLSSGNVEVASDYTKKKNVFRLKLSSGGEYLFQARDDEEMNLWVRGIQEVSLEAAGAGPSRAQTLPASSMEKKDEPKKRGFFTLKKK</sequence>
<dbReference type="InterPro" id="IPR011993">
    <property type="entry name" value="PH-like_dom_sf"/>
</dbReference>
<reference evidence="3 4" key="1">
    <citation type="submission" date="2015-12" db="EMBL/GenBank/DDBJ databases">
        <title>The genome of Folsomia candida.</title>
        <authorList>
            <person name="Faddeeva A."/>
            <person name="Derks M.F."/>
            <person name="Anvar Y."/>
            <person name="Smit S."/>
            <person name="Van Straalen N."/>
            <person name="Roelofs D."/>
        </authorList>
    </citation>
    <scope>NUCLEOTIDE SEQUENCE [LARGE SCALE GENOMIC DNA]</scope>
    <source>
        <strain evidence="3 4">VU population</strain>
        <tissue evidence="3">Whole body</tissue>
    </source>
</reference>
<proteinExistence type="predicted"/>
<dbReference type="SUPFAM" id="SSF50729">
    <property type="entry name" value="PH domain-like"/>
    <property type="match status" value="1"/>
</dbReference>
<organism evidence="3 4">
    <name type="scientific">Folsomia candida</name>
    <name type="common">Springtail</name>
    <dbReference type="NCBI Taxonomy" id="158441"/>
    <lineage>
        <taxon>Eukaryota</taxon>
        <taxon>Metazoa</taxon>
        <taxon>Ecdysozoa</taxon>
        <taxon>Arthropoda</taxon>
        <taxon>Hexapoda</taxon>
        <taxon>Collembola</taxon>
        <taxon>Entomobryomorpha</taxon>
        <taxon>Isotomoidea</taxon>
        <taxon>Isotomidae</taxon>
        <taxon>Proisotominae</taxon>
        <taxon>Folsomia</taxon>
    </lineage>
</organism>
<dbReference type="AlphaFoldDB" id="A0A226EUC7"/>
<evidence type="ECO:0000256" key="1">
    <source>
        <dbReference type="SAM" id="MobiDB-lite"/>
    </source>
</evidence>
<dbReference type="InterPro" id="IPR001849">
    <property type="entry name" value="PH_domain"/>
</dbReference>
<dbReference type="InterPro" id="IPR001605">
    <property type="entry name" value="PH_dom-spectrin-type"/>
</dbReference>
<name>A0A226EUC7_FOLCA</name>
<dbReference type="SMART" id="SM00233">
    <property type="entry name" value="PH"/>
    <property type="match status" value="1"/>
</dbReference>
<dbReference type="PROSITE" id="PS50003">
    <property type="entry name" value="PH_DOMAIN"/>
    <property type="match status" value="1"/>
</dbReference>
<accession>A0A226EUC7</accession>
<dbReference type="GO" id="GO:0005543">
    <property type="term" value="F:phospholipid binding"/>
    <property type="evidence" value="ECO:0007669"/>
    <property type="project" value="InterPro"/>
</dbReference>
<dbReference type="EMBL" id="LNIX01000002">
    <property type="protein sequence ID" value="OXA60757.1"/>
    <property type="molecule type" value="Genomic_DNA"/>
</dbReference>
<dbReference type="STRING" id="158441.A0A226EUC7"/>
<dbReference type="FunFam" id="2.30.29.30:FF:000024">
    <property type="entry name" value="Spectrin beta chain"/>
    <property type="match status" value="1"/>
</dbReference>
<evidence type="ECO:0000313" key="3">
    <source>
        <dbReference type="EMBL" id="OXA60757.1"/>
    </source>
</evidence>
<dbReference type="OMA" id="KASNSWH"/>
<dbReference type="PRINTS" id="PR00683">
    <property type="entry name" value="SPECTRINPH"/>
</dbReference>
<evidence type="ECO:0000313" key="4">
    <source>
        <dbReference type="Proteomes" id="UP000198287"/>
    </source>
</evidence>
<dbReference type="CDD" id="cd10571">
    <property type="entry name" value="PH_beta_spectrin"/>
    <property type="match status" value="1"/>
</dbReference>
<dbReference type="OrthoDB" id="5865767at2759"/>
<comment type="caution">
    <text evidence="3">The sequence shown here is derived from an EMBL/GenBank/DDBJ whole genome shotgun (WGS) entry which is preliminary data.</text>
</comment>
<dbReference type="PANTHER" id="PTHR37283">
    <property type="entry name" value="PH DOMAIN-CONTAINING PROTEIN YHR131C"/>
    <property type="match status" value="1"/>
</dbReference>
<dbReference type="InterPro" id="IPR041681">
    <property type="entry name" value="PH_9"/>
</dbReference>
<dbReference type="Gene3D" id="2.30.29.30">
    <property type="entry name" value="Pleckstrin-homology domain (PH domain)/Phosphotyrosine-binding domain (PTB)"/>
    <property type="match status" value="1"/>
</dbReference>
<feature type="region of interest" description="Disordered" evidence="1">
    <location>
        <begin position="126"/>
        <end position="158"/>
    </location>
</feature>
<dbReference type="PANTHER" id="PTHR37283:SF1">
    <property type="entry name" value="PH DOMAIN-CONTAINING PROTEIN YHR131C"/>
    <property type="match status" value="1"/>
</dbReference>
<keyword evidence="4" id="KW-1185">Reference proteome</keyword>
<dbReference type="Proteomes" id="UP000198287">
    <property type="component" value="Unassembled WGS sequence"/>
</dbReference>
<protein>
    <submittedName>
        <fullName evidence="3">Spectrin beta chain</fullName>
    </submittedName>
</protein>